<reference evidence="1" key="1">
    <citation type="submission" date="2020-03" db="EMBL/GenBank/DDBJ databases">
        <title>The deep terrestrial virosphere.</title>
        <authorList>
            <person name="Holmfeldt K."/>
            <person name="Nilsson E."/>
            <person name="Simone D."/>
            <person name="Lopez-Fernandez M."/>
            <person name="Wu X."/>
            <person name="de Brujin I."/>
            <person name="Lundin D."/>
            <person name="Andersson A."/>
            <person name="Bertilsson S."/>
            <person name="Dopson M."/>
        </authorList>
    </citation>
    <scope>NUCLEOTIDE SEQUENCE</scope>
    <source>
        <strain evidence="1">TM448B01236</strain>
    </source>
</reference>
<proteinExistence type="predicted"/>
<dbReference type="EMBL" id="MT144720">
    <property type="protein sequence ID" value="QJH98176.1"/>
    <property type="molecule type" value="Genomic_DNA"/>
</dbReference>
<dbReference type="AlphaFoldDB" id="A0A6M3XK79"/>
<sequence length="358" mass="38973">MPVPKGLIRFKTGGLGVPIGRGRFIPVGGYKGPRKFDLARFGALNFTFRVPRFIKDAIPEGTGVSVKLLPMEIIDAERDTTGGLRNLKTVSAWSDWVKAAMTTTKEGESVAARFRDYAILNIDRTAEDTVNKLKTAFTNNLTRIMSNRTVTEKRVARRKVFTALGGSGYEAEQLPGSVPYKASIFENAISGFKYVREDTGNKIQIGFKIPATIGEPHPDFGGGPSGFIGRDQIALSILGLKTKGGIRQSSNDKLMIIPVTGSGQIDVLNTAGDVKWTKRSMAVIQSGKFVYPSKKEPNPAGIPVNFAMGINARANYLQDPSSADKNRTVFWGQVGKKLYFPENVKNIFMTSGMLGVIS</sequence>
<name>A0A6M3XK79_9ZZZZ</name>
<accession>A0A6M3XK79</accession>
<evidence type="ECO:0000313" key="1">
    <source>
        <dbReference type="EMBL" id="QJH98176.1"/>
    </source>
</evidence>
<gene>
    <name evidence="1" type="ORF">TM448B01236_0011</name>
</gene>
<protein>
    <submittedName>
        <fullName evidence="1">Uncharacterized protein</fullName>
    </submittedName>
</protein>
<organism evidence="1">
    <name type="scientific">viral metagenome</name>
    <dbReference type="NCBI Taxonomy" id="1070528"/>
    <lineage>
        <taxon>unclassified sequences</taxon>
        <taxon>metagenomes</taxon>
        <taxon>organismal metagenomes</taxon>
    </lineage>
</organism>